<dbReference type="Gene3D" id="3.10.450.50">
    <property type="match status" value="1"/>
</dbReference>
<gene>
    <name evidence="3" type="ORF">Fcan01_18840</name>
</gene>
<dbReference type="EMBL" id="LNIX01000015">
    <property type="protein sequence ID" value="OXA46453.1"/>
    <property type="molecule type" value="Genomic_DNA"/>
</dbReference>
<evidence type="ECO:0000256" key="1">
    <source>
        <dbReference type="SAM" id="SignalP"/>
    </source>
</evidence>
<keyword evidence="1" id="KW-0732">Signal</keyword>
<name>A0A226DML0_FOLCA</name>
<dbReference type="Proteomes" id="UP000198287">
    <property type="component" value="Unassembled WGS sequence"/>
</dbReference>
<dbReference type="OrthoDB" id="197150at2759"/>
<dbReference type="SUPFAM" id="SSF54427">
    <property type="entry name" value="NTF2-like"/>
    <property type="match status" value="1"/>
</dbReference>
<feature type="signal peptide" evidence="1">
    <location>
        <begin position="1"/>
        <end position="17"/>
    </location>
</feature>
<dbReference type="AlphaFoldDB" id="A0A226DML0"/>
<sequence>MQFLILILVLSLQNILAGQIEQQPSSTDSEGNCTNCTKCPPNDPKSNKAFVLKAYQEILGDHNFTNLEQYFHEDYIQHNPHAAEGREGLRAFVKSVPEGPQKIDFKRTVAEDDFVWVHVRMTSFNTSWAIVDIFRIECGKIKEHWDVLQDTKLQKKAANEHQFF</sequence>
<evidence type="ECO:0000313" key="4">
    <source>
        <dbReference type="Proteomes" id="UP000198287"/>
    </source>
</evidence>
<dbReference type="Pfam" id="PF12680">
    <property type="entry name" value="SnoaL_2"/>
    <property type="match status" value="1"/>
</dbReference>
<proteinExistence type="predicted"/>
<feature type="domain" description="SnoaL-like" evidence="2">
    <location>
        <begin position="53"/>
        <end position="144"/>
    </location>
</feature>
<accession>A0A226DML0</accession>
<organism evidence="3 4">
    <name type="scientific">Folsomia candida</name>
    <name type="common">Springtail</name>
    <dbReference type="NCBI Taxonomy" id="158441"/>
    <lineage>
        <taxon>Eukaryota</taxon>
        <taxon>Metazoa</taxon>
        <taxon>Ecdysozoa</taxon>
        <taxon>Arthropoda</taxon>
        <taxon>Hexapoda</taxon>
        <taxon>Collembola</taxon>
        <taxon>Entomobryomorpha</taxon>
        <taxon>Isotomoidea</taxon>
        <taxon>Isotomidae</taxon>
        <taxon>Proisotominae</taxon>
        <taxon>Folsomia</taxon>
    </lineage>
</organism>
<feature type="chain" id="PRO_5012985571" description="SnoaL-like domain-containing protein" evidence="1">
    <location>
        <begin position="18"/>
        <end position="164"/>
    </location>
</feature>
<evidence type="ECO:0000259" key="2">
    <source>
        <dbReference type="Pfam" id="PF12680"/>
    </source>
</evidence>
<protein>
    <recommendedName>
        <fullName evidence="2">SnoaL-like domain-containing protein</fullName>
    </recommendedName>
</protein>
<reference evidence="3 4" key="1">
    <citation type="submission" date="2015-12" db="EMBL/GenBank/DDBJ databases">
        <title>The genome of Folsomia candida.</title>
        <authorList>
            <person name="Faddeeva A."/>
            <person name="Derks M.F."/>
            <person name="Anvar Y."/>
            <person name="Smit S."/>
            <person name="Van Straalen N."/>
            <person name="Roelofs D."/>
        </authorList>
    </citation>
    <scope>NUCLEOTIDE SEQUENCE [LARGE SCALE GENOMIC DNA]</scope>
    <source>
        <strain evidence="3 4">VU population</strain>
        <tissue evidence="3">Whole body</tissue>
    </source>
</reference>
<dbReference type="InterPro" id="IPR037401">
    <property type="entry name" value="SnoaL-like"/>
</dbReference>
<evidence type="ECO:0000313" key="3">
    <source>
        <dbReference type="EMBL" id="OXA46453.1"/>
    </source>
</evidence>
<keyword evidence="4" id="KW-1185">Reference proteome</keyword>
<dbReference type="InterPro" id="IPR032710">
    <property type="entry name" value="NTF2-like_dom_sf"/>
</dbReference>
<comment type="caution">
    <text evidence="3">The sequence shown here is derived from an EMBL/GenBank/DDBJ whole genome shotgun (WGS) entry which is preliminary data.</text>
</comment>